<organism evidence="10 11">
    <name type="scientific">Aquella oligotrophica</name>
    <dbReference type="NCBI Taxonomy" id="2067065"/>
    <lineage>
        <taxon>Bacteria</taxon>
        <taxon>Pseudomonadati</taxon>
        <taxon>Pseudomonadota</taxon>
        <taxon>Betaproteobacteria</taxon>
        <taxon>Neisseriales</taxon>
        <taxon>Neisseriaceae</taxon>
        <taxon>Aquella</taxon>
    </lineage>
</organism>
<feature type="binding site" evidence="7">
    <location>
        <position position="242"/>
    </location>
    <ligand>
        <name>Mg(2+)</name>
        <dbReference type="ChEBI" id="CHEBI:18420"/>
    </ligand>
</feature>
<dbReference type="InterPro" id="IPR034603">
    <property type="entry name" value="Dipeptide_epimerase"/>
</dbReference>
<dbReference type="Gene3D" id="3.20.20.120">
    <property type="entry name" value="Enolase-like C-terminal domain"/>
    <property type="match status" value="1"/>
</dbReference>
<dbReference type="OrthoDB" id="5596677at2"/>
<evidence type="ECO:0000313" key="11">
    <source>
        <dbReference type="Proteomes" id="UP000236655"/>
    </source>
</evidence>
<dbReference type="InterPro" id="IPR036849">
    <property type="entry name" value="Enolase-like_C_sf"/>
</dbReference>
<dbReference type="SFLD" id="SFLDG00180">
    <property type="entry name" value="muconate_cycloisomerase"/>
    <property type="match status" value="1"/>
</dbReference>
<dbReference type="GO" id="GO:0006518">
    <property type="term" value="P:peptide metabolic process"/>
    <property type="evidence" value="ECO:0007669"/>
    <property type="project" value="UniProtKB-ARBA"/>
</dbReference>
<feature type="binding site" evidence="6">
    <location>
        <position position="134"/>
    </location>
    <ligand>
        <name>substrate</name>
    </ligand>
</feature>
<accession>A0A2I7N7V6</accession>
<comment type="cofactor">
    <cofactor evidence="7 8">
        <name>Mg(2+)</name>
        <dbReference type="ChEBI" id="CHEBI:18420"/>
    </cofactor>
    <text evidence="7 8">Binds 1 Mg(2+) ion per subunit.</text>
</comment>
<evidence type="ECO:0000256" key="4">
    <source>
        <dbReference type="ARBA" id="ARBA00023235"/>
    </source>
</evidence>
<feature type="active site" description="Proton acceptor; specific for (S)-substrate epimerization" evidence="5">
    <location>
        <position position="266"/>
    </location>
</feature>
<dbReference type="CDD" id="cd03319">
    <property type="entry name" value="L-Ala-DL-Glu_epimerase"/>
    <property type="match status" value="1"/>
</dbReference>
<dbReference type="EC" id="5.1.1.-" evidence="8"/>
<protein>
    <recommendedName>
        <fullName evidence="8">Dipeptide epimerase</fullName>
        <ecNumber evidence="8">5.1.1.-</ecNumber>
    </recommendedName>
</protein>
<evidence type="ECO:0000313" key="10">
    <source>
        <dbReference type="EMBL" id="AUR52543.1"/>
    </source>
</evidence>
<dbReference type="SMART" id="SM00922">
    <property type="entry name" value="MR_MLE"/>
    <property type="match status" value="1"/>
</dbReference>
<dbReference type="Pfam" id="PF13378">
    <property type="entry name" value="MR_MLE_C"/>
    <property type="match status" value="1"/>
</dbReference>
<comment type="similarity">
    <text evidence="1 8">Belongs to the mandelate racemase/muconate lactonizing enzyme family.</text>
</comment>
<evidence type="ECO:0000256" key="8">
    <source>
        <dbReference type="RuleBase" id="RU366006"/>
    </source>
</evidence>
<feature type="active site" description="Proton acceptor; specific for (R)-substrate epimerization" evidence="5">
    <location>
        <position position="161"/>
    </location>
</feature>
<evidence type="ECO:0000256" key="7">
    <source>
        <dbReference type="PIRSR" id="PIRSR634603-3"/>
    </source>
</evidence>
<feature type="binding site" evidence="6">
    <location>
        <position position="159"/>
    </location>
    <ligand>
        <name>substrate</name>
    </ligand>
</feature>
<name>A0A2I7N7V6_9NEIS</name>
<feature type="binding site" evidence="6">
    <location>
        <position position="294"/>
    </location>
    <ligand>
        <name>substrate</name>
    </ligand>
</feature>
<feature type="binding site" evidence="6">
    <location>
        <position position="296"/>
    </location>
    <ligand>
        <name>substrate</name>
    </ligand>
</feature>
<dbReference type="InterPro" id="IPR029017">
    <property type="entry name" value="Enolase-like_N"/>
</dbReference>
<dbReference type="InterPro" id="IPR029065">
    <property type="entry name" value="Enolase_C-like"/>
</dbReference>
<feature type="binding site" evidence="7">
    <location>
        <position position="189"/>
    </location>
    <ligand>
        <name>Mg(2+)</name>
        <dbReference type="ChEBI" id="CHEBI:18420"/>
    </ligand>
</feature>
<evidence type="ECO:0000256" key="1">
    <source>
        <dbReference type="ARBA" id="ARBA00008031"/>
    </source>
</evidence>
<sequence length="366" mass="39360">MQITEISIAKLQIPLIRPFITALRRTEHVEDIVVILKTDTGHIAYGSAASTPVITGDSQESIIGGLQLLANKFLGASLDNYENILREINISLVNNNSAKAAFDIAIHDLVAKGMGIPLYKFLGGGKPEVKILTTISVKDVSEMVADARLFISQGFETLKIKVGLNPDEDIIRIKSIRDAVGDSINIVTDANQGWDAKSALNIIEQLVSGKVNIAMVEQPVKAWDYANLKYVRDNSKLPIYADESVFGIRDALKIISENIADGINIKLMKSAGIYAARGIYDLATSHNIPCMAGCMLESPIGLAAMASFIVSRANIHFVDLDPITMIKTNPVIGGVILNGATLSLSESPGLGIEHIDGLQTVATRAL</sequence>
<dbReference type="Proteomes" id="UP000236655">
    <property type="component" value="Chromosome"/>
</dbReference>
<dbReference type="EMBL" id="CP024847">
    <property type="protein sequence ID" value="AUR52543.1"/>
    <property type="molecule type" value="Genomic_DNA"/>
</dbReference>
<keyword evidence="3 7" id="KW-0460">Magnesium</keyword>
<feature type="domain" description="Mandelate racemase/muconate lactonizing enzyme C-terminal" evidence="9">
    <location>
        <begin position="140"/>
        <end position="238"/>
    </location>
</feature>
<evidence type="ECO:0000256" key="5">
    <source>
        <dbReference type="PIRSR" id="PIRSR634603-1"/>
    </source>
</evidence>
<feature type="binding site" evidence="6">
    <location>
        <position position="321"/>
    </location>
    <ligand>
        <name>substrate</name>
    </ligand>
</feature>
<dbReference type="GO" id="GO:0046872">
    <property type="term" value="F:metal ion binding"/>
    <property type="evidence" value="ECO:0007669"/>
    <property type="project" value="UniProtKB-KW"/>
</dbReference>
<evidence type="ECO:0000259" key="9">
    <source>
        <dbReference type="SMART" id="SM00922"/>
    </source>
</evidence>
<keyword evidence="2 7" id="KW-0479">Metal-binding</keyword>
<dbReference type="InterPro" id="IPR013342">
    <property type="entry name" value="Mandelate_racemase_C"/>
</dbReference>
<dbReference type="PANTHER" id="PTHR48073:SF2">
    <property type="entry name" value="O-SUCCINYLBENZOATE SYNTHASE"/>
    <property type="match status" value="1"/>
</dbReference>
<dbReference type="SFLD" id="SFLDS00001">
    <property type="entry name" value="Enolase"/>
    <property type="match status" value="1"/>
</dbReference>
<feature type="binding site" evidence="6">
    <location>
        <position position="24"/>
    </location>
    <ligand>
        <name>substrate</name>
    </ligand>
</feature>
<dbReference type="SUPFAM" id="SSF51604">
    <property type="entry name" value="Enolase C-terminal domain-like"/>
    <property type="match status" value="1"/>
</dbReference>
<dbReference type="GO" id="GO:0016855">
    <property type="term" value="F:racemase and epimerase activity, acting on amino acids and derivatives"/>
    <property type="evidence" value="ECO:0007669"/>
    <property type="project" value="UniProtKB-UniRule"/>
</dbReference>
<keyword evidence="11" id="KW-1185">Reference proteome</keyword>
<keyword evidence="4 8" id="KW-0413">Isomerase</keyword>
<dbReference type="AlphaFoldDB" id="A0A2I7N7V6"/>
<dbReference type="Gene3D" id="3.30.390.10">
    <property type="entry name" value="Enolase-like, N-terminal domain"/>
    <property type="match status" value="1"/>
</dbReference>
<proteinExistence type="inferred from homology"/>
<evidence type="ECO:0000256" key="3">
    <source>
        <dbReference type="ARBA" id="ARBA00022842"/>
    </source>
</evidence>
<evidence type="ECO:0000256" key="6">
    <source>
        <dbReference type="PIRSR" id="PIRSR634603-2"/>
    </source>
</evidence>
<dbReference type="RefSeq" id="WP_102951832.1">
    <property type="nucleotide sequence ID" value="NZ_CP024847.1"/>
</dbReference>
<feature type="binding site" evidence="7">
    <location>
        <position position="217"/>
    </location>
    <ligand>
        <name>Mg(2+)</name>
        <dbReference type="ChEBI" id="CHEBI:18420"/>
    </ligand>
</feature>
<dbReference type="FunFam" id="3.30.390.10:FF:000009">
    <property type="entry name" value="Hydrophobic dipeptide epimerase"/>
    <property type="match status" value="1"/>
</dbReference>
<evidence type="ECO:0000256" key="2">
    <source>
        <dbReference type="ARBA" id="ARBA00022723"/>
    </source>
</evidence>
<dbReference type="SUPFAM" id="SSF54826">
    <property type="entry name" value="Enolase N-terminal domain-like"/>
    <property type="match status" value="1"/>
</dbReference>
<dbReference type="Pfam" id="PF02746">
    <property type="entry name" value="MR_MLE_N"/>
    <property type="match status" value="1"/>
</dbReference>
<dbReference type="InterPro" id="IPR013341">
    <property type="entry name" value="Mandelate_racemase_N_dom"/>
</dbReference>
<gene>
    <name evidence="10" type="ORF">CUN60_09610</name>
</gene>
<dbReference type="PANTHER" id="PTHR48073">
    <property type="entry name" value="O-SUCCINYLBENZOATE SYNTHASE-RELATED"/>
    <property type="match status" value="1"/>
</dbReference>
<dbReference type="KEGG" id="nba:CUN60_09610"/>
<feature type="binding site" evidence="6">
    <location>
        <position position="319"/>
    </location>
    <ligand>
        <name>substrate</name>
    </ligand>
</feature>
<reference evidence="11" key="1">
    <citation type="submission" date="2017-11" db="EMBL/GenBank/DDBJ databases">
        <authorList>
            <person name="Chan K.G."/>
            <person name="Lee L.S."/>
        </authorList>
    </citation>
    <scope>NUCLEOTIDE SEQUENCE [LARGE SCALE GENOMIC DNA]</scope>
    <source>
        <strain evidence="11">DSM 100970</strain>
    </source>
</reference>